<dbReference type="Pfam" id="PF00668">
    <property type="entry name" value="Condensation"/>
    <property type="match status" value="1"/>
</dbReference>
<dbReference type="EMBL" id="JAGINW010000001">
    <property type="protein sequence ID" value="MBP2325822.1"/>
    <property type="molecule type" value="Genomic_DNA"/>
</dbReference>
<evidence type="ECO:0000313" key="3">
    <source>
        <dbReference type="Proteomes" id="UP001519332"/>
    </source>
</evidence>
<dbReference type="PANTHER" id="PTHR45527:SF1">
    <property type="entry name" value="FATTY ACID SYNTHASE"/>
    <property type="match status" value="1"/>
</dbReference>
<accession>A0ABS4TN33</accession>
<dbReference type="RefSeq" id="WP_209642972.1">
    <property type="nucleotide sequence ID" value="NZ_JAGINW010000001.1"/>
</dbReference>
<dbReference type="Proteomes" id="UP001519332">
    <property type="component" value="Unassembled WGS sequence"/>
</dbReference>
<evidence type="ECO:0000313" key="2">
    <source>
        <dbReference type="EMBL" id="MBP2325822.1"/>
    </source>
</evidence>
<dbReference type="Gene3D" id="3.30.559.30">
    <property type="entry name" value="Nonribosomal peptide synthetase, condensation domain"/>
    <property type="match status" value="1"/>
</dbReference>
<dbReference type="PANTHER" id="PTHR45527">
    <property type="entry name" value="NONRIBOSOMAL PEPTIDE SYNTHETASE"/>
    <property type="match status" value="1"/>
</dbReference>
<protein>
    <recommendedName>
        <fullName evidence="1">Condensation domain-containing protein</fullName>
    </recommendedName>
</protein>
<comment type="caution">
    <text evidence="2">The sequence shown here is derived from an EMBL/GenBank/DDBJ whole genome shotgun (WGS) entry which is preliminary data.</text>
</comment>
<name>A0ABS4TN33_9PSEU</name>
<dbReference type="InterPro" id="IPR023213">
    <property type="entry name" value="CAT-like_dom_sf"/>
</dbReference>
<gene>
    <name evidence="2" type="ORF">JOF56_006207</name>
</gene>
<keyword evidence="3" id="KW-1185">Reference proteome</keyword>
<proteinExistence type="predicted"/>
<feature type="domain" description="Condensation" evidence="1">
    <location>
        <begin position="48"/>
        <end position="278"/>
    </location>
</feature>
<organism evidence="2 3">
    <name type="scientific">Kibdelosporangium banguiense</name>
    <dbReference type="NCBI Taxonomy" id="1365924"/>
    <lineage>
        <taxon>Bacteria</taxon>
        <taxon>Bacillati</taxon>
        <taxon>Actinomycetota</taxon>
        <taxon>Actinomycetes</taxon>
        <taxon>Pseudonocardiales</taxon>
        <taxon>Pseudonocardiaceae</taxon>
        <taxon>Kibdelosporangium</taxon>
    </lineage>
</organism>
<dbReference type="InterPro" id="IPR001242">
    <property type="entry name" value="Condensation_dom"/>
</dbReference>
<dbReference type="Gene3D" id="3.30.559.10">
    <property type="entry name" value="Chloramphenicol acetyltransferase-like domain"/>
    <property type="match status" value="1"/>
</dbReference>
<sequence length="415" mass="45206">MKIGFAAGQARSAPLTWGQRDIWRAIEAARPQDGYLNFGHVLPAPRRSGPVTLARAADALGKLVERHEALRTRISGDRQQVESSGQLDVTVTECAVDEVSVAAEQELNRMSAPAFHYAEQWPLRAGFVVTDGVVQRIVLVFCHMAVDGHGAEIVLKDLRLLLLRGTLPQASAAKPADLAAHQNSADGRKMTRDAVTYWTEQYGRITPASLPTAPVRQPRYVQASLYTKAAAAAAHVIADRDRVSSSTVFLTAVMKQAAELTGQRVLGMRMIVSNRFSHGRRDVVSTISQEGLVVLDLGSPDFDGLVRQAWQAALRGYRFAQFDPDEMHRVTSALPVASFGCFNDQRLVQRAEPLPPDDSSSTVQWTSTMDRNICDFRVHVGDGELSLAADTALLSPGGIEGYLRDVESLLVKAAV</sequence>
<reference evidence="2 3" key="1">
    <citation type="submission" date="2021-03" db="EMBL/GenBank/DDBJ databases">
        <title>Sequencing the genomes of 1000 actinobacteria strains.</title>
        <authorList>
            <person name="Klenk H.-P."/>
        </authorList>
    </citation>
    <scope>NUCLEOTIDE SEQUENCE [LARGE SCALE GENOMIC DNA]</scope>
    <source>
        <strain evidence="2 3">DSM 46670</strain>
    </source>
</reference>
<evidence type="ECO:0000259" key="1">
    <source>
        <dbReference type="Pfam" id="PF00668"/>
    </source>
</evidence>
<dbReference type="SUPFAM" id="SSF52777">
    <property type="entry name" value="CoA-dependent acyltransferases"/>
    <property type="match status" value="2"/>
</dbReference>